<gene>
    <name evidence="1" type="ORF">KQI82_11175</name>
</gene>
<proteinExistence type="predicted"/>
<comment type="caution">
    <text evidence="1">The sequence shown here is derived from an EMBL/GenBank/DDBJ whole genome shotgun (WGS) entry which is preliminary data.</text>
</comment>
<evidence type="ECO:0000313" key="1">
    <source>
        <dbReference type="EMBL" id="MBU5627470.1"/>
    </source>
</evidence>
<sequence>MGDTQAKELRLEFIQYLNSHYHYARPGNMASNVLYTYYHDIGMPFGDIFSSSRSMDAARQLLESHFAAIGRKDPKGHAAVHYGCWLKFREFLQASGRTVPDGAAR</sequence>
<protein>
    <submittedName>
        <fullName evidence="1">Uncharacterized protein</fullName>
    </submittedName>
</protein>
<name>A0ABS6FBN2_9FIRM</name>
<accession>A0ABS6FBN2</accession>
<dbReference type="Proteomes" id="UP000787672">
    <property type="component" value="Unassembled WGS sequence"/>
</dbReference>
<organism evidence="1 2">
    <name type="scientific">Dysosmobacter acutus</name>
    <dbReference type="NCBI Taxonomy" id="2841504"/>
    <lineage>
        <taxon>Bacteria</taxon>
        <taxon>Bacillati</taxon>
        <taxon>Bacillota</taxon>
        <taxon>Clostridia</taxon>
        <taxon>Eubacteriales</taxon>
        <taxon>Oscillospiraceae</taxon>
        <taxon>Dysosmobacter</taxon>
    </lineage>
</organism>
<evidence type="ECO:0000313" key="2">
    <source>
        <dbReference type="Proteomes" id="UP000787672"/>
    </source>
</evidence>
<dbReference type="RefSeq" id="WP_216632828.1">
    <property type="nucleotide sequence ID" value="NZ_JAHLQN010000001.1"/>
</dbReference>
<keyword evidence="2" id="KW-1185">Reference proteome</keyword>
<reference evidence="1 2" key="1">
    <citation type="submission" date="2021-06" db="EMBL/GenBank/DDBJ databases">
        <authorList>
            <person name="Sun Q."/>
            <person name="Li D."/>
        </authorList>
    </citation>
    <scope>NUCLEOTIDE SEQUENCE [LARGE SCALE GENOMIC DNA]</scope>
    <source>
        <strain evidence="1 2">MSJ-2</strain>
    </source>
</reference>
<dbReference type="EMBL" id="JAHLQN010000001">
    <property type="protein sequence ID" value="MBU5627470.1"/>
    <property type="molecule type" value="Genomic_DNA"/>
</dbReference>